<organism evidence="1 2">
    <name type="scientific">Aspergillus ibericus CBS 121593</name>
    <dbReference type="NCBI Taxonomy" id="1448316"/>
    <lineage>
        <taxon>Eukaryota</taxon>
        <taxon>Fungi</taxon>
        <taxon>Dikarya</taxon>
        <taxon>Ascomycota</taxon>
        <taxon>Pezizomycotina</taxon>
        <taxon>Eurotiomycetes</taxon>
        <taxon>Eurotiomycetidae</taxon>
        <taxon>Eurotiales</taxon>
        <taxon>Aspergillaceae</taxon>
        <taxon>Aspergillus</taxon>
        <taxon>Aspergillus subgen. Circumdati</taxon>
    </lineage>
</organism>
<dbReference type="Proteomes" id="UP000249402">
    <property type="component" value="Unassembled WGS sequence"/>
</dbReference>
<accession>A0A395GNE9</accession>
<protein>
    <submittedName>
        <fullName evidence="1">Uncharacterized protein</fullName>
    </submittedName>
</protein>
<name>A0A395GNE9_9EURO</name>
<dbReference type="EMBL" id="KZ824467">
    <property type="protein sequence ID" value="RAK97030.1"/>
    <property type="molecule type" value="Genomic_DNA"/>
</dbReference>
<dbReference type="GeneID" id="37219068"/>
<proteinExistence type="predicted"/>
<keyword evidence="2" id="KW-1185">Reference proteome</keyword>
<reference evidence="1 2" key="1">
    <citation type="submission" date="2018-02" db="EMBL/GenBank/DDBJ databases">
        <title>The genomes of Aspergillus section Nigri reveals drivers in fungal speciation.</title>
        <authorList>
            <consortium name="DOE Joint Genome Institute"/>
            <person name="Vesth T.C."/>
            <person name="Nybo J."/>
            <person name="Theobald S."/>
            <person name="Brandl J."/>
            <person name="Frisvad J.C."/>
            <person name="Nielsen K.F."/>
            <person name="Lyhne E.K."/>
            <person name="Kogle M.E."/>
            <person name="Kuo A."/>
            <person name="Riley R."/>
            <person name="Clum A."/>
            <person name="Nolan M."/>
            <person name="Lipzen A."/>
            <person name="Salamov A."/>
            <person name="Henrissat B."/>
            <person name="Wiebenga A."/>
            <person name="De vries R.P."/>
            <person name="Grigoriev I.V."/>
            <person name="Mortensen U.H."/>
            <person name="Andersen M.R."/>
            <person name="Baker S.E."/>
        </authorList>
    </citation>
    <scope>NUCLEOTIDE SEQUENCE [LARGE SCALE GENOMIC DNA]</scope>
    <source>
        <strain evidence="1 2">CBS 121593</strain>
    </source>
</reference>
<gene>
    <name evidence="1" type="ORF">BO80DRAFT_200379</name>
</gene>
<sequence length="53" mass="5939">MALRLLFLVLVLVMSLFCTIPQLVLFTALSVSLMSRLSTTTHFLSNLRTCHDA</sequence>
<evidence type="ECO:0000313" key="2">
    <source>
        <dbReference type="Proteomes" id="UP000249402"/>
    </source>
</evidence>
<dbReference type="AlphaFoldDB" id="A0A395GNE9"/>
<dbReference type="VEuPathDB" id="FungiDB:BO80DRAFT_200379"/>
<evidence type="ECO:0000313" key="1">
    <source>
        <dbReference type="EMBL" id="RAK97030.1"/>
    </source>
</evidence>
<dbReference type="RefSeq" id="XP_025571358.1">
    <property type="nucleotide sequence ID" value="XM_025714203.1"/>
</dbReference>